<evidence type="ECO:0000256" key="4">
    <source>
        <dbReference type="ARBA" id="ARBA00023306"/>
    </source>
</evidence>
<accession>A0A8C2WPN9</accession>
<dbReference type="GO" id="GO:0005938">
    <property type="term" value="C:cell cortex"/>
    <property type="evidence" value="ECO:0007669"/>
    <property type="project" value="TreeGrafter"/>
</dbReference>
<dbReference type="SMART" id="SM00228">
    <property type="entry name" value="PDZ"/>
    <property type="match status" value="3"/>
</dbReference>
<organism evidence="7 8">
    <name type="scientific">Cyclopterus lumpus</name>
    <name type="common">Lumpsucker</name>
    <dbReference type="NCBI Taxonomy" id="8103"/>
    <lineage>
        <taxon>Eukaryota</taxon>
        <taxon>Metazoa</taxon>
        <taxon>Chordata</taxon>
        <taxon>Craniata</taxon>
        <taxon>Vertebrata</taxon>
        <taxon>Euteleostomi</taxon>
        <taxon>Actinopterygii</taxon>
        <taxon>Neopterygii</taxon>
        <taxon>Teleostei</taxon>
        <taxon>Neoteleostei</taxon>
        <taxon>Acanthomorphata</taxon>
        <taxon>Eupercaria</taxon>
        <taxon>Perciformes</taxon>
        <taxon>Cottioidei</taxon>
        <taxon>Cottales</taxon>
        <taxon>Cyclopteridae</taxon>
        <taxon>Cyclopterus</taxon>
    </lineage>
</organism>
<dbReference type="InterPro" id="IPR036034">
    <property type="entry name" value="PDZ_sf"/>
</dbReference>
<dbReference type="PANTHER" id="PTHR16484">
    <property type="entry name" value="PARTITIONING DEFECTIVE 3 RELATED"/>
    <property type="match status" value="1"/>
</dbReference>
<evidence type="ECO:0000256" key="1">
    <source>
        <dbReference type="ARBA" id="ARBA00005358"/>
    </source>
</evidence>
<dbReference type="GO" id="GO:0005912">
    <property type="term" value="C:adherens junction"/>
    <property type="evidence" value="ECO:0007669"/>
    <property type="project" value="TreeGrafter"/>
</dbReference>
<feature type="compositionally biased region" description="Polar residues" evidence="5">
    <location>
        <begin position="103"/>
        <end position="112"/>
    </location>
</feature>
<reference evidence="7" key="2">
    <citation type="submission" date="2025-09" db="UniProtKB">
        <authorList>
            <consortium name="Ensembl"/>
        </authorList>
    </citation>
    <scope>IDENTIFICATION</scope>
</reference>
<evidence type="ECO:0000256" key="5">
    <source>
        <dbReference type="SAM" id="MobiDB-lite"/>
    </source>
</evidence>
<dbReference type="GO" id="GO:0016324">
    <property type="term" value="C:apical plasma membrane"/>
    <property type="evidence" value="ECO:0007669"/>
    <property type="project" value="TreeGrafter"/>
</dbReference>
<feature type="region of interest" description="Disordered" evidence="5">
    <location>
        <begin position="858"/>
        <end position="982"/>
    </location>
</feature>
<dbReference type="Ensembl" id="ENSCLMT00005004158.1">
    <property type="protein sequence ID" value="ENSCLMP00005003824.1"/>
    <property type="gene ID" value="ENSCLMG00005001774.1"/>
</dbReference>
<dbReference type="PROSITE" id="PS50106">
    <property type="entry name" value="PDZ"/>
    <property type="match status" value="3"/>
</dbReference>
<evidence type="ECO:0000313" key="7">
    <source>
        <dbReference type="Ensembl" id="ENSCLMP00005003824.1"/>
    </source>
</evidence>
<keyword evidence="4" id="KW-0131">Cell cycle</keyword>
<dbReference type="InterPro" id="IPR021922">
    <property type="entry name" value="Par3/HAL_N"/>
</dbReference>
<dbReference type="CDD" id="cd23058">
    <property type="entry name" value="PDZ2_Par3-like"/>
    <property type="match status" value="1"/>
</dbReference>
<feature type="region of interest" description="Disordered" evidence="5">
    <location>
        <begin position="1020"/>
        <end position="1045"/>
    </location>
</feature>
<name>A0A8C2WPN9_CYCLU</name>
<evidence type="ECO:0000313" key="8">
    <source>
        <dbReference type="Proteomes" id="UP000694565"/>
    </source>
</evidence>
<dbReference type="GO" id="GO:0051660">
    <property type="term" value="P:establishment of centrosome localization"/>
    <property type="evidence" value="ECO:0007669"/>
    <property type="project" value="TreeGrafter"/>
</dbReference>
<dbReference type="Proteomes" id="UP000694565">
    <property type="component" value="Unplaced"/>
</dbReference>
<feature type="region of interest" description="Disordered" evidence="5">
    <location>
        <begin position="76"/>
        <end position="112"/>
    </location>
</feature>
<dbReference type="GO" id="GO:0008104">
    <property type="term" value="P:intracellular protein localization"/>
    <property type="evidence" value="ECO:0007669"/>
    <property type="project" value="TreeGrafter"/>
</dbReference>
<feature type="compositionally biased region" description="Acidic residues" evidence="5">
    <location>
        <begin position="867"/>
        <end position="877"/>
    </location>
</feature>
<reference evidence="7" key="1">
    <citation type="submission" date="2025-08" db="UniProtKB">
        <authorList>
            <consortium name="Ensembl"/>
        </authorList>
    </citation>
    <scope>IDENTIFICATION</scope>
</reference>
<dbReference type="Gene3D" id="3.10.20.90">
    <property type="entry name" value="Phosphatidylinositol 3-kinase Catalytic Subunit, Chain A, domain 1"/>
    <property type="match status" value="1"/>
</dbReference>
<dbReference type="Gene3D" id="2.30.42.10">
    <property type="match status" value="3"/>
</dbReference>
<dbReference type="SUPFAM" id="SSF50156">
    <property type="entry name" value="PDZ domain-like"/>
    <property type="match status" value="3"/>
</dbReference>
<evidence type="ECO:0000256" key="3">
    <source>
        <dbReference type="ARBA" id="ARBA00022737"/>
    </source>
</evidence>
<dbReference type="GO" id="GO:0035091">
    <property type="term" value="F:phosphatidylinositol binding"/>
    <property type="evidence" value="ECO:0007669"/>
    <property type="project" value="TreeGrafter"/>
</dbReference>
<keyword evidence="2" id="KW-0132">Cell division</keyword>
<proteinExistence type="inferred from homology"/>
<keyword evidence="3" id="KW-0677">Repeat</keyword>
<feature type="domain" description="PDZ" evidence="6">
    <location>
        <begin position="424"/>
        <end position="497"/>
    </location>
</feature>
<evidence type="ECO:0000259" key="6">
    <source>
        <dbReference type="PROSITE" id="PS50106"/>
    </source>
</evidence>
<dbReference type="GO" id="GO:0030010">
    <property type="term" value="P:establishment of cell polarity"/>
    <property type="evidence" value="ECO:0007669"/>
    <property type="project" value="TreeGrafter"/>
</dbReference>
<evidence type="ECO:0000256" key="2">
    <source>
        <dbReference type="ARBA" id="ARBA00022618"/>
    </source>
</evidence>
<feature type="compositionally biased region" description="Low complexity" evidence="5">
    <location>
        <begin position="144"/>
        <end position="155"/>
    </location>
</feature>
<dbReference type="AlphaFoldDB" id="A0A8C2WPN9"/>
<feature type="compositionally biased region" description="Basic and acidic residues" evidence="5">
    <location>
        <begin position="904"/>
        <end position="933"/>
    </location>
</feature>
<dbReference type="FunFam" id="2.30.42.10:FF:000011">
    <property type="entry name" value="partitioning defective 3 homolog isoform X1"/>
    <property type="match status" value="1"/>
</dbReference>
<dbReference type="GO" id="GO:0051301">
    <property type="term" value="P:cell division"/>
    <property type="evidence" value="ECO:0007669"/>
    <property type="project" value="UniProtKB-KW"/>
</dbReference>
<dbReference type="GeneTree" id="ENSGT00950000183214"/>
<feature type="region of interest" description="Disordered" evidence="5">
    <location>
        <begin position="135"/>
        <end position="205"/>
    </location>
</feature>
<dbReference type="InterPro" id="IPR001478">
    <property type="entry name" value="PDZ"/>
</dbReference>
<comment type="similarity">
    <text evidence="1">Belongs to the PAR3 family.</text>
</comment>
<feature type="compositionally biased region" description="Basic and acidic residues" evidence="5">
    <location>
        <begin position="954"/>
        <end position="975"/>
    </location>
</feature>
<dbReference type="PANTHER" id="PTHR16484:SF10">
    <property type="entry name" value="PARTITIONING DEFECTIVE 3 HOMOLOG"/>
    <property type="match status" value="1"/>
</dbReference>
<sequence>YAVNVTIRRDGCVTSCGACIILSSTPGQRHEPYAYFDPSYWVQVHRLEHGDGGILDLDDMLCDVVDDKDRLVAVYEEQDPHNGGDGTSASSTGTQSPDPFASDMSSAPTFQPCQAPSEIEVNLFSLRSNMPLHVRRSSDPSLAGLPLGEVPVGPEEPSRKNPTRRSTTAGFQKHNPKPNTSTGSLEQKGRGGHAYRSLPRDASGWTTQFQREMTRSSLSANHPMVDQWLDRQVRRGLLKPVEVSNGGGPLGIHVLPLSSQDARTQGLLVKRLEHGGKAEQERLFQENDCIVKINQGDIRHLRFEQAQNIFKQAMRGTVILFHVVPAAMKRQYELLMAQTELSPAQPNRVRFSQVSLQLGDSASLVLRLTGPLAGSTPEPNRRYATLPHTLVARTSSVTSPSLQRRISTNLSASSYTKNKGRRFNIQLKKGPEGLGFSITSRDVPIGGSAPIYVKNILPRGAAIQDGRLKAGDRLLEVSGVDLNGKSQEEVVALLRATAMGGTVNLLVIRPEDSLLPREVVKEEDMVLTPDGTQEFMTFEIPLSDSGSAGLGVSVKGNRSKENHADLGIFVKSIINGGAASKDGRLRVNDQLIAVNGESLHGMTNQDAMETLRTSMSVEGNKRGMIQLIVVRHVSKNNEEAPASPPVREHPVNSLLENHERRISNSVYETIEDVDRNKSPLFPSLSGNFRLSPTVNMPQDDVVMIEDDRPPLLPAHLSDQSSSSSHEDMGFVGDGPVSWVHELANADPDDSFQREGFGRQSVSEKRTKQYENAAELEIVKTRKSKSMDLGKYAIMLSTTHMQQILGPSLGMKKSSSLESLQTAVAEETLNGEINAKRARSRIARGRGCNESFRAAIDKSYEKPAVPAAEEENMDEDTEGSSRSGHESMSTSGDLTAGPGLNGTPYKDDRQRDQDRVGGKEKKKAERDKEREKDKSKAKKGVLKGLGEMFRFGKHRKDERPGDRMERKGSSKSKAEDMQASEEETMRMRLEQERIQAKMRELREKQAKEREYAEIQDVVSGAFSSDEEHTYAGIGSLDSRQDNAPDR</sequence>
<protein>
    <submittedName>
        <fullName evidence="7">Par-3 family cell polarity regulator</fullName>
    </submittedName>
</protein>
<dbReference type="InterPro" id="IPR052213">
    <property type="entry name" value="PAR3"/>
</dbReference>
<feature type="compositionally biased region" description="Polar residues" evidence="5">
    <location>
        <begin position="879"/>
        <end position="892"/>
    </location>
</feature>
<gene>
    <name evidence="7" type="primary">PARD3</name>
</gene>
<dbReference type="GO" id="GO:0045197">
    <property type="term" value="P:establishment or maintenance of epithelial cell apical/basal polarity"/>
    <property type="evidence" value="ECO:0007669"/>
    <property type="project" value="TreeGrafter"/>
</dbReference>
<dbReference type="CDD" id="cd23059">
    <property type="entry name" value="PDZ3_Par3-like"/>
    <property type="match status" value="1"/>
</dbReference>
<dbReference type="FunFam" id="3.10.20.90:FF:000212">
    <property type="entry name" value="Par-3 family cell polarity regulator"/>
    <property type="match status" value="1"/>
</dbReference>
<feature type="domain" description="PDZ" evidence="6">
    <location>
        <begin position="539"/>
        <end position="614"/>
    </location>
</feature>
<dbReference type="GO" id="GO:0000226">
    <property type="term" value="P:microtubule cytoskeleton organization"/>
    <property type="evidence" value="ECO:0007669"/>
    <property type="project" value="TreeGrafter"/>
</dbReference>
<feature type="domain" description="PDZ" evidence="6">
    <location>
        <begin position="238"/>
        <end position="313"/>
    </location>
</feature>
<dbReference type="GO" id="GO:0043296">
    <property type="term" value="C:apical junction complex"/>
    <property type="evidence" value="ECO:0007669"/>
    <property type="project" value="TreeGrafter"/>
</dbReference>
<dbReference type="Pfam" id="PF00595">
    <property type="entry name" value="PDZ"/>
    <property type="match status" value="3"/>
</dbReference>
<dbReference type="GO" id="GO:0007155">
    <property type="term" value="P:cell adhesion"/>
    <property type="evidence" value="ECO:0007669"/>
    <property type="project" value="TreeGrafter"/>
</dbReference>
<dbReference type="FunFam" id="2.30.42.10:FF:000078">
    <property type="entry name" value="Partitioning defective 3 homolog B"/>
    <property type="match status" value="1"/>
</dbReference>
<keyword evidence="8" id="KW-1185">Reference proteome</keyword>
<feature type="compositionally biased region" description="Low complexity" evidence="5">
    <location>
        <begin position="87"/>
        <end position="96"/>
    </location>
</feature>
<dbReference type="Pfam" id="PF12053">
    <property type="entry name" value="Par3_HAL_N_term"/>
    <property type="match status" value="1"/>
</dbReference>